<name>X1BJE0_9ZZZZ</name>
<reference evidence="1" key="1">
    <citation type="journal article" date="2014" name="Front. Microbiol.">
        <title>High frequency of phylogenetically diverse reductive dehalogenase-homologous genes in deep subseafloor sedimentary metagenomes.</title>
        <authorList>
            <person name="Kawai M."/>
            <person name="Futagami T."/>
            <person name="Toyoda A."/>
            <person name="Takaki Y."/>
            <person name="Nishi S."/>
            <person name="Hori S."/>
            <person name="Arai W."/>
            <person name="Tsubouchi T."/>
            <person name="Morono Y."/>
            <person name="Uchiyama I."/>
            <person name="Ito T."/>
            <person name="Fujiyama A."/>
            <person name="Inagaki F."/>
            <person name="Takami H."/>
        </authorList>
    </citation>
    <scope>NUCLEOTIDE SEQUENCE</scope>
    <source>
        <strain evidence="1">Expedition CK06-06</strain>
    </source>
</reference>
<gene>
    <name evidence="1" type="ORF">S01H4_23890</name>
</gene>
<proteinExistence type="predicted"/>
<organism evidence="1">
    <name type="scientific">marine sediment metagenome</name>
    <dbReference type="NCBI Taxonomy" id="412755"/>
    <lineage>
        <taxon>unclassified sequences</taxon>
        <taxon>metagenomes</taxon>
        <taxon>ecological metagenomes</taxon>
    </lineage>
</organism>
<dbReference type="EMBL" id="BART01011144">
    <property type="protein sequence ID" value="GAG81332.1"/>
    <property type="molecule type" value="Genomic_DNA"/>
</dbReference>
<sequence length="164" mass="20215">MKAYWNKDQRDFSSVVSIGEIKTWFRQYSNNGPFFSMFETGLDELRFDLIRIDPRRQHVRIFEFKSCRADFLSDKKWKKYLEYCHTFTFVCPQGVIRREEIPPGIGLLYIYKWRWQGTFQPNDRWELDSEWIRRPRKREMSQATLLRLAFMIVSRVRFRKNDMF</sequence>
<dbReference type="Pfam" id="PF06319">
    <property type="entry name" value="MmcB-like"/>
    <property type="match status" value="1"/>
</dbReference>
<evidence type="ECO:0000313" key="1">
    <source>
        <dbReference type="EMBL" id="GAG81332.1"/>
    </source>
</evidence>
<accession>X1BJE0</accession>
<dbReference type="AlphaFoldDB" id="X1BJE0"/>
<protein>
    <submittedName>
        <fullName evidence="1">Uncharacterized protein</fullName>
    </submittedName>
</protein>
<dbReference type="InterPro" id="IPR009394">
    <property type="entry name" value="MmcB-like"/>
</dbReference>
<comment type="caution">
    <text evidence="1">The sequence shown here is derived from an EMBL/GenBank/DDBJ whole genome shotgun (WGS) entry which is preliminary data.</text>
</comment>